<evidence type="ECO:0008006" key="4">
    <source>
        <dbReference type="Google" id="ProtNLM"/>
    </source>
</evidence>
<sequence length="133" mass="14616">SNLLSRSIMVLYRMLLLTVLSLSIGAALECVTGYTLFRGKTVGTETEKCTSDSDSCYNISAGLTELNNVKFAGCATYKCMFTKNMCVGQTVMGRTVRLCCCNTFDQCNSKFTNMSWFEKTKTKIGDLVAAFGK</sequence>
<dbReference type="EMBL" id="BTSX01000005">
    <property type="protein sequence ID" value="GMT01465.1"/>
    <property type="molecule type" value="Genomic_DNA"/>
</dbReference>
<protein>
    <recommendedName>
        <fullName evidence="4">Activin types I and II receptor domain-containing protein</fullName>
    </recommendedName>
</protein>
<evidence type="ECO:0000313" key="2">
    <source>
        <dbReference type="EMBL" id="GMT01465.1"/>
    </source>
</evidence>
<evidence type="ECO:0000256" key="1">
    <source>
        <dbReference type="SAM" id="SignalP"/>
    </source>
</evidence>
<evidence type="ECO:0000313" key="3">
    <source>
        <dbReference type="Proteomes" id="UP001432027"/>
    </source>
</evidence>
<name>A0AAV5U4Y9_9BILA</name>
<proteinExistence type="predicted"/>
<organism evidence="2 3">
    <name type="scientific">Pristionchus entomophagus</name>
    <dbReference type="NCBI Taxonomy" id="358040"/>
    <lineage>
        <taxon>Eukaryota</taxon>
        <taxon>Metazoa</taxon>
        <taxon>Ecdysozoa</taxon>
        <taxon>Nematoda</taxon>
        <taxon>Chromadorea</taxon>
        <taxon>Rhabditida</taxon>
        <taxon>Rhabditina</taxon>
        <taxon>Diplogasteromorpha</taxon>
        <taxon>Diplogasteroidea</taxon>
        <taxon>Neodiplogasteridae</taxon>
        <taxon>Pristionchus</taxon>
    </lineage>
</organism>
<dbReference type="PANTHER" id="PTHR21749">
    <property type="entry name" value="PRION-LIKE- Q/N-RICH -DOMAIN-BEARING PROTEIN PROTEIN 24"/>
    <property type="match status" value="1"/>
</dbReference>
<comment type="caution">
    <text evidence="2">The sequence shown here is derived from an EMBL/GenBank/DDBJ whole genome shotgun (WGS) entry which is preliminary data.</text>
</comment>
<keyword evidence="3" id="KW-1185">Reference proteome</keyword>
<keyword evidence="1" id="KW-0732">Signal</keyword>
<accession>A0AAV5U4Y9</accession>
<dbReference type="PANTHER" id="PTHR21749:SF6">
    <property type="entry name" value="ACTIVIN_RECP DOMAIN-CONTAINING PROTEIN"/>
    <property type="match status" value="1"/>
</dbReference>
<reference evidence="2" key="1">
    <citation type="submission" date="2023-10" db="EMBL/GenBank/DDBJ databases">
        <title>Genome assembly of Pristionchus species.</title>
        <authorList>
            <person name="Yoshida K."/>
            <person name="Sommer R.J."/>
        </authorList>
    </citation>
    <scope>NUCLEOTIDE SEQUENCE</scope>
    <source>
        <strain evidence="2">RS0144</strain>
    </source>
</reference>
<gene>
    <name evidence="2" type="ORF">PENTCL1PPCAC_23639</name>
</gene>
<feature type="signal peptide" evidence="1">
    <location>
        <begin position="1"/>
        <end position="21"/>
    </location>
</feature>
<feature type="non-terminal residue" evidence="2">
    <location>
        <position position="1"/>
    </location>
</feature>
<dbReference type="AlphaFoldDB" id="A0AAV5U4Y9"/>
<feature type="chain" id="PRO_5043865269" description="Activin types I and II receptor domain-containing protein" evidence="1">
    <location>
        <begin position="22"/>
        <end position="133"/>
    </location>
</feature>
<dbReference type="Proteomes" id="UP001432027">
    <property type="component" value="Unassembled WGS sequence"/>
</dbReference>